<dbReference type="AlphaFoldDB" id="A0A0K2VG64"/>
<proteinExistence type="predicted"/>
<feature type="non-terminal residue" evidence="1">
    <location>
        <position position="1"/>
    </location>
</feature>
<sequence length="55" mass="6352">KSPGRPRLPFEFFKRFKSLLSSILEEMSKKIFNKGFIPDFKSSGSLSSKEEQIKV</sequence>
<evidence type="ECO:0000313" key="1">
    <source>
        <dbReference type="EMBL" id="CDW49340.1"/>
    </source>
</evidence>
<protein>
    <submittedName>
        <fullName evidence="1">Uncharacterized protein</fullName>
    </submittedName>
</protein>
<dbReference type="EMBL" id="HACA01031979">
    <property type="protein sequence ID" value="CDW49340.1"/>
    <property type="molecule type" value="Transcribed_RNA"/>
</dbReference>
<accession>A0A0K2VG64</accession>
<name>A0A0K2VG64_LEPSM</name>
<reference evidence="1" key="1">
    <citation type="submission" date="2014-05" db="EMBL/GenBank/DDBJ databases">
        <authorList>
            <person name="Chronopoulou M."/>
        </authorList>
    </citation>
    <scope>NUCLEOTIDE SEQUENCE</scope>
    <source>
        <tissue evidence="1">Whole organism</tissue>
    </source>
</reference>
<organism evidence="1">
    <name type="scientific">Lepeophtheirus salmonis</name>
    <name type="common">Salmon louse</name>
    <name type="synonym">Caligus salmonis</name>
    <dbReference type="NCBI Taxonomy" id="72036"/>
    <lineage>
        <taxon>Eukaryota</taxon>
        <taxon>Metazoa</taxon>
        <taxon>Ecdysozoa</taxon>
        <taxon>Arthropoda</taxon>
        <taxon>Crustacea</taxon>
        <taxon>Multicrustacea</taxon>
        <taxon>Hexanauplia</taxon>
        <taxon>Copepoda</taxon>
        <taxon>Siphonostomatoida</taxon>
        <taxon>Caligidae</taxon>
        <taxon>Lepeophtheirus</taxon>
    </lineage>
</organism>